<keyword evidence="4 6" id="KW-0378">Hydrolase</keyword>
<feature type="region of interest" description="Disordered" evidence="8">
    <location>
        <begin position="122"/>
        <end position="155"/>
    </location>
</feature>
<feature type="region of interest" description="Disordered" evidence="8">
    <location>
        <begin position="1"/>
        <end position="22"/>
    </location>
</feature>
<dbReference type="PROSITE" id="PS50330">
    <property type="entry name" value="UIM"/>
    <property type="match status" value="1"/>
</dbReference>
<dbReference type="InterPro" id="IPR003903">
    <property type="entry name" value="UIM_dom"/>
</dbReference>
<feature type="domain" description="USP" evidence="9">
    <location>
        <begin position="155"/>
        <end position="527"/>
    </location>
</feature>
<reference evidence="10 11" key="1">
    <citation type="submission" date="2021-04" db="EMBL/GenBank/DDBJ databases">
        <authorList>
            <person name="Bliznina A."/>
        </authorList>
    </citation>
    <scope>NUCLEOTIDE SEQUENCE [LARGE SCALE GENOMIC DNA]</scope>
</reference>
<evidence type="ECO:0000256" key="5">
    <source>
        <dbReference type="ARBA" id="ARBA00022807"/>
    </source>
</evidence>
<dbReference type="PANTHER" id="PTHR43982:SF6">
    <property type="entry name" value="UBIQUITIN CARBOXYL-TERMINAL HYDROLASE 2-RELATED"/>
    <property type="match status" value="1"/>
</dbReference>
<sequence>MDEDNYPASDVVPIYDTGSGTFSAEQNTKQILMSSLEEKNRSRNRTNSPSDLVATDDSPLDQLLKTPATTALPALPSSAPMDILGNDDEDLQKALQMSLQDGQNNELSAEEKDFQRAIAESMQTHEAHQNPEKRSLESDRAPQLANPERDPDMPAGMRNVGSSCWFNCVLQIMYNIPSLREAISHYNSSSPSEEFFALQKTLALLHLSKYSWVDPIDEVLLYRKMMPMSSQQDAAEFLGKCIEICEKEFKNGNENEDISALTSIYSGTLTVTGKDSKDQSFSSNEDFGPHFNIHVHQKGNLENALNGIEINKETWIKTLPQVLFLNLNRFEYNRQLQVPQKSNERLEFKEEIFMDRKLHNEHQSIEEKLLTISNSKAALTKRGDMNVNRTLQTVIDMCAATESSETLPADISLSDMKATKAVLTKWNDFIKSENQKLSETATELRSQRRNLYTKSSLQQERFFLSGVIVHQGQAGAGHYWVYILKGESWWRINDNDVKKVEFFDIEKESFGGASGSSSAYILVYQKDGGTVITDELAPALDSAVKHHDEQQAQRASEANRKSPPVPDWSEPVDDPYSVNVMHHVPAFSNTEASPLDIPALEVATEESDMDVDEVNVVSSNLTSTELEYSQQFDAWLQGNCRNEKTRFYKNHFIDSLTYDLQTKRQLKFAAFLDENGKTEFLRSFWNEVKNKELIEQYRNISKLHALHACTFEDMVQALFAWDNGRWNTMDDVIRALQYAETAIFDQIWFTELNDIGCDEIEHSYFYDALSRILFDATNKIMDALSSAANPIAHLKELNGYLNLFLYLSKSINSFTEYRDDTINNVKQRVDFVRGKWLEFQEQTFNTELDNAKGPMEDFIGRLFLEDCQEIYYNLRSREDESSWKLKEDPNLTMQNYSSLKQQKFD</sequence>
<proteinExistence type="inferred from homology"/>
<keyword evidence="2 6" id="KW-0645">Protease</keyword>
<feature type="compositionally biased region" description="Basic and acidic residues" evidence="8">
    <location>
        <begin position="123"/>
        <end position="140"/>
    </location>
</feature>
<feature type="region of interest" description="Disordered" evidence="8">
    <location>
        <begin position="543"/>
        <end position="572"/>
    </location>
</feature>
<dbReference type="PANTHER" id="PTHR43982">
    <property type="entry name" value="UBIQUITIN CARBOXYL-TERMINAL HYDROLASE"/>
    <property type="match status" value="1"/>
</dbReference>
<evidence type="ECO:0000256" key="2">
    <source>
        <dbReference type="ARBA" id="ARBA00022670"/>
    </source>
</evidence>
<dbReference type="InterPro" id="IPR001394">
    <property type="entry name" value="Peptidase_C19_UCH"/>
</dbReference>
<evidence type="ECO:0000313" key="11">
    <source>
        <dbReference type="Proteomes" id="UP001158576"/>
    </source>
</evidence>
<dbReference type="EC" id="3.4.19.12" evidence="6"/>
<dbReference type="InterPro" id="IPR018200">
    <property type="entry name" value="USP_CS"/>
</dbReference>
<dbReference type="Gene3D" id="3.90.70.10">
    <property type="entry name" value="Cysteine proteinases"/>
    <property type="match status" value="1"/>
</dbReference>
<gene>
    <name evidence="10" type="ORF">OKIOD_LOCUS7167</name>
</gene>
<dbReference type="EMBL" id="OU015569">
    <property type="protein sequence ID" value="CAG5098372.1"/>
    <property type="molecule type" value="Genomic_DNA"/>
</dbReference>
<dbReference type="SUPFAM" id="SSF54001">
    <property type="entry name" value="Cysteine proteinases"/>
    <property type="match status" value="1"/>
</dbReference>
<evidence type="ECO:0000256" key="1">
    <source>
        <dbReference type="ARBA" id="ARBA00000707"/>
    </source>
</evidence>
<feature type="coiled-coil region" evidence="7">
    <location>
        <begin position="427"/>
        <end position="454"/>
    </location>
</feature>
<protein>
    <recommendedName>
        <fullName evidence="6">Ubiquitin carboxyl-terminal hydrolase</fullName>
        <ecNumber evidence="6">3.4.19.12</ecNumber>
    </recommendedName>
</protein>
<dbReference type="PROSITE" id="PS00972">
    <property type="entry name" value="USP_1"/>
    <property type="match status" value="1"/>
</dbReference>
<evidence type="ECO:0000256" key="8">
    <source>
        <dbReference type="SAM" id="MobiDB-lite"/>
    </source>
</evidence>
<comment type="similarity">
    <text evidence="6">Belongs to the peptidase C19 family.</text>
</comment>
<dbReference type="InterPro" id="IPR044635">
    <property type="entry name" value="UBP14-like"/>
</dbReference>
<organism evidence="10 11">
    <name type="scientific">Oikopleura dioica</name>
    <name type="common">Tunicate</name>
    <dbReference type="NCBI Taxonomy" id="34765"/>
    <lineage>
        <taxon>Eukaryota</taxon>
        <taxon>Metazoa</taxon>
        <taxon>Chordata</taxon>
        <taxon>Tunicata</taxon>
        <taxon>Appendicularia</taxon>
        <taxon>Copelata</taxon>
        <taxon>Oikopleuridae</taxon>
        <taxon>Oikopleura</taxon>
    </lineage>
</organism>
<feature type="region of interest" description="Disordered" evidence="8">
    <location>
        <begin position="36"/>
        <end position="61"/>
    </location>
</feature>
<dbReference type="SMART" id="SM00726">
    <property type="entry name" value="UIM"/>
    <property type="match status" value="2"/>
</dbReference>
<comment type="catalytic activity">
    <reaction evidence="1 6">
        <text>Thiol-dependent hydrolysis of ester, thioester, amide, peptide and isopeptide bonds formed by the C-terminal Gly of ubiquitin (a 76-residue protein attached to proteins as an intracellular targeting signal).</text>
        <dbReference type="EC" id="3.4.19.12"/>
    </reaction>
</comment>
<dbReference type="Pfam" id="PF02809">
    <property type="entry name" value="UIM"/>
    <property type="match status" value="2"/>
</dbReference>
<evidence type="ECO:0000256" key="3">
    <source>
        <dbReference type="ARBA" id="ARBA00022786"/>
    </source>
</evidence>
<evidence type="ECO:0000256" key="7">
    <source>
        <dbReference type="SAM" id="Coils"/>
    </source>
</evidence>
<name>A0ABN7SMM0_OIKDI</name>
<dbReference type="InterPro" id="IPR038765">
    <property type="entry name" value="Papain-like_cys_pep_sf"/>
</dbReference>
<keyword evidence="11" id="KW-1185">Reference proteome</keyword>
<dbReference type="Pfam" id="PF00443">
    <property type="entry name" value="UCH"/>
    <property type="match status" value="1"/>
</dbReference>
<accession>A0ABN7SMM0</accession>
<keyword evidence="7" id="KW-0175">Coiled coil</keyword>
<dbReference type="Proteomes" id="UP001158576">
    <property type="component" value="Chromosome XSR"/>
</dbReference>
<evidence type="ECO:0000256" key="4">
    <source>
        <dbReference type="ARBA" id="ARBA00022801"/>
    </source>
</evidence>
<evidence type="ECO:0000313" key="10">
    <source>
        <dbReference type="EMBL" id="CAG5098372.1"/>
    </source>
</evidence>
<keyword evidence="5 6" id="KW-0788">Thiol protease</keyword>
<evidence type="ECO:0000256" key="6">
    <source>
        <dbReference type="RuleBase" id="RU366025"/>
    </source>
</evidence>
<dbReference type="PROSITE" id="PS50235">
    <property type="entry name" value="USP_3"/>
    <property type="match status" value="1"/>
</dbReference>
<keyword evidence="3 6" id="KW-0833">Ubl conjugation pathway</keyword>
<dbReference type="PROSITE" id="PS00973">
    <property type="entry name" value="USP_2"/>
    <property type="match status" value="1"/>
</dbReference>
<evidence type="ECO:0000259" key="9">
    <source>
        <dbReference type="PROSITE" id="PS50235"/>
    </source>
</evidence>
<dbReference type="InterPro" id="IPR028889">
    <property type="entry name" value="USP"/>
</dbReference>